<organism evidence="2 3">
    <name type="scientific">Sphaerobolus stellatus (strain SS14)</name>
    <dbReference type="NCBI Taxonomy" id="990650"/>
    <lineage>
        <taxon>Eukaryota</taxon>
        <taxon>Fungi</taxon>
        <taxon>Dikarya</taxon>
        <taxon>Basidiomycota</taxon>
        <taxon>Agaricomycotina</taxon>
        <taxon>Agaricomycetes</taxon>
        <taxon>Phallomycetidae</taxon>
        <taxon>Geastrales</taxon>
        <taxon>Sphaerobolaceae</taxon>
        <taxon>Sphaerobolus</taxon>
    </lineage>
</organism>
<gene>
    <name evidence="2" type="ORF">M422DRAFT_183008</name>
</gene>
<protein>
    <submittedName>
        <fullName evidence="2">Unplaced genomic scaffold SPHSTscaffold_135, whole genome shotgun sequence</fullName>
    </submittedName>
</protein>
<evidence type="ECO:0000313" key="2">
    <source>
        <dbReference type="EMBL" id="KIJ33641.1"/>
    </source>
</evidence>
<dbReference type="Proteomes" id="UP000054279">
    <property type="component" value="Unassembled WGS sequence"/>
</dbReference>
<feature type="region of interest" description="Disordered" evidence="1">
    <location>
        <begin position="80"/>
        <end position="102"/>
    </location>
</feature>
<dbReference type="EMBL" id="KN837210">
    <property type="protein sequence ID" value="KIJ33641.1"/>
    <property type="molecule type" value="Genomic_DNA"/>
</dbReference>
<dbReference type="AlphaFoldDB" id="A0A0C9V8J1"/>
<evidence type="ECO:0000256" key="1">
    <source>
        <dbReference type="SAM" id="MobiDB-lite"/>
    </source>
</evidence>
<dbReference type="HOGENOM" id="CLU_2312831_0_0_1"/>
<name>A0A0C9V8J1_SPHS4</name>
<sequence length="102" mass="11338">MSIVRGILNARSTAERCAEHSYLAVLKGHILYLYDDDAMQECAAAIDVRSCSVRIYSEKGLLNRELFVKRNAIVLCEHEAEDDESLHKEPSSGKLANATEAI</sequence>
<proteinExistence type="predicted"/>
<dbReference type="OrthoDB" id="26740at2759"/>
<reference evidence="2 3" key="1">
    <citation type="submission" date="2014-06" db="EMBL/GenBank/DDBJ databases">
        <title>Evolutionary Origins and Diversification of the Mycorrhizal Mutualists.</title>
        <authorList>
            <consortium name="DOE Joint Genome Institute"/>
            <consortium name="Mycorrhizal Genomics Consortium"/>
            <person name="Kohler A."/>
            <person name="Kuo A."/>
            <person name="Nagy L.G."/>
            <person name="Floudas D."/>
            <person name="Copeland A."/>
            <person name="Barry K.W."/>
            <person name="Cichocki N."/>
            <person name="Veneault-Fourrey C."/>
            <person name="LaButti K."/>
            <person name="Lindquist E.A."/>
            <person name="Lipzen A."/>
            <person name="Lundell T."/>
            <person name="Morin E."/>
            <person name="Murat C."/>
            <person name="Riley R."/>
            <person name="Ohm R."/>
            <person name="Sun H."/>
            <person name="Tunlid A."/>
            <person name="Henrissat B."/>
            <person name="Grigoriev I.V."/>
            <person name="Hibbett D.S."/>
            <person name="Martin F."/>
        </authorList>
    </citation>
    <scope>NUCLEOTIDE SEQUENCE [LARGE SCALE GENOMIC DNA]</scope>
    <source>
        <strain evidence="2 3">SS14</strain>
    </source>
</reference>
<evidence type="ECO:0000313" key="3">
    <source>
        <dbReference type="Proteomes" id="UP000054279"/>
    </source>
</evidence>
<keyword evidence="3" id="KW-1185">Reference proteome</keyword>
<accession>A0A0C9V8J1</accession>
<dbReference type="SUPFAM" id="SSF50729">
    <property type="entry name" value="PH domain-like"/>
    <property type="match status" value="1"/>
</dbReference>